<keyword evidence="7" id="KW-0808">Transferase</keyword>
<dbReference type="InterPro" id="IPR005467">
    <property type="entry name" value="His_kinase_dom"/>
</dbReference>
<dbReference type="Gene3D" id="3.30.450.20">
    <property type="entry name" value="PAS domain"/>
    <property type="match status" value="2"/>
</dbReference>
<keyword evidence="18" id="KW-1185">Reference proteome</keyword>
<keyword evidence="10" id="KW-0418">Kinase</keyword>
<dbReference type="SUPFAM" id="SSF47384">
    <property type="entry name" value="Homodimeric domain of signal transducing histidine kinase"/>
    <property type="match status" value="1"/>
</dbReference>
<sequence length="618" mass="65635">MSIASGAPTAPRPLSAPRQVPHWRRPRVLRDALGMLALVALAAWGAHALMLRQGLQRLAGEASHRLEVEATRLQGELARFDYLPALLETAPPVRALLTHPQDAGLRAQASAYLRALNAIAGAEMLYVLAPDGLAVAASDDGRPGSPAGRDLSYRPYLQQALARGRGRFYGIGVTSGVPGYYLAYALPRGGPAQGVATVKIDLQPAERAWRQMPGQMLALDAHGVVVLASREDWKYRPRQPLDEAAHREATDARRYGSATLQPLAWRDGELLQLGGPGTLAARRVRVEGEAFVATERSVDGGRWQLVLLNEEAPVLATARWAAASAALGATAALLAALVWRQRRRLVRQQLASRAALQAAHDSLEQRVQARTAELHAAQAELVHAGQLAVLGQMSAGVVHEFNQPLAALHTLSDNAALLLARGRTEEASANLSRIAQLVARLGKLTGQLKAFAHKRSAPPAPVSVAAAVQEALALHMPRLRALGVEVQVAATPATLEVLAEEVRLVQVLGNLIGNAVDALAEAQAPERQLRIDAQAPEPGQRLARIQVANGGRAIAPEVAARLFEPFFTTKPVGQGLGLGLMISSHLVAGFGGSLRLAADNERPEGLSVAFVLELPAAP</sequence>
<dbReference type="EMBL" id="JAQIPB010000010">
    <property type="protein sequence ID" value="MDA7418543.1"/>
    <property type="molecule type" value="Genomic_DNA"/>
</dbReference>
<comment type="caution">
    <text evidence="17">The sequence shown here is derived from an EMBL/GenBank/DDBJ whole genome shotgun (WGS) entry which is preliminary data.</text>
</comment>
<organism evidence="17 18">
    <name type="scientific">Xenophilus arseniciresistens</name>
    <dbReference type="NCBI Taxonomy" id="1283306"/>
    <lineage>
        <taxon>Bacteria</taxon>
        <taxon>Pseudomonadati</taxon>
        <taxon>Pseudomonadota</taxon>
        <taxon>Betaproteobacteria</taxon>
        <taxon>Burkholderiales</taxon>
        <taxon>Comamonadaceae</taxon>
        <taxon>Xenophilus</taxon>
    </lineage>
</organism>
<dbReference type="Gene3D" id="3.30.565.10">
    <property type="entry name" value="Histidine kinase-like ATPase, C-terminal domain"/>
    <property type="match status" value="1"/>
</dbReference>
<keyword evidence="9" id="KW-0547">Nucleotide-binding</keyword>
<evidence type="ECO:0000256" key="15">
    <source>
        <dbReference type="ARBA" id="ARBA00073143"/>
    </source>
</evidence>
<evidence type="ECO:0000256" key="10">
    <source>
        <dbReference type="ARBA" id="ARBA00022777"/>
    </source>
</evidence>
<comment type="subcellular location">
    <subcellularLocation>
        <location evidence="2">Cell inner membrane</location>
        <topology evidence="2">Multi-pass membrane protein</topology>
    </subcellularLocation>
</comment>
<keyword evidence="6" id="KW-0597">Phosphoprotein</keyword>
<evidence type="ECO:0000256" key="14">
    <source>
        <dbReference type="ARBA" id="ARBA00023136"/>
    </source>
</evidence>
<reference evidence="17" key="1">
    <citation type="submission" date="2023-01" db="EMBL/GenBank/DDBJ databases">
        <title>Xenophilus mangrovi sp. nov., isolated from soil of Mangrove nature reserve.</title>
        <authorList>
            <person name="Xu S."/>
            <person name="Liu Z."/>
            <person name="Xu Y."/>
        </authorList>
    </citation>
    <scope>NUCLEOTIDE SEQUENCE</scope>
    <source>
        <strain evidence="17">YW8</strain>
    </source>
</reference>
<proteinExistence type="predicted"/>
<dbReference type="InterPro" id="IPR017055">
    <property type="entry name" value="Sig_transdc_His_kinase_DctB"/>
</dbReference>
<evidence type="ECO:0000256" key="9">
    <source>
        <dbReference type="ARBA" id="ARBA00022741"/>
    </source>
</evidence>
<dbReference type="InterPro" id="IPR036890">
    <property type="entry name" value="HATPase_C_sf"/>
</dbReference>
<evidence type="ECO:0000256" key="6">
    <source>
        <dbReference type="ARBA" id="ARBA00022553"/>
    </source>
</evidence>
<evidence type="ECO:0000259" key="16">
    <source>
        <dbReference type="PROSITE" id="PS50109"/>
    </source>
</evidence>
<dbReference type="SUPFAM" id="SSF55874">
    <property type="entry name" value="ATPase domain of HSP90 chaperone/DNA topoisomerase II/histidine kinase"/>
    <property type="match status" value="1"/>
</dbReference>
<evidence type="ECO:0000313" key="17">
    <source>
        <dbReference type="EMBL" id="MDA7418543.1"/>
    </source>
</evidence>
<dbReference type="FunFam" id="1.10.287.130:FF:000049">
    <property type="entry name" value="C4-dicarboxylate transport sensor protein DctB"/>
    <property type="match status" value="1"/>
</dbReference>
<accession>A0AAE3NC88</accession>
<dbReference type="Gene3D" id="1.10.287.130">
    <property type="match status" value="1"/>
</dbReference>
<dbReference type="EC" id="2.7.13.3" evidence="3"/>
<evidence type="ECO:0000256" key="13">
    <source>
        <dbReference type="ARBA" id="ARBA00023012"/>
    </source>
</evidence>
<dbReference type="GO" id="GO:0005886">
    <property type="term" value="C:plasma membrane"/>
    <property type="evidence" value="ECO:0007669"/>
    <property type="project" value="UniProtKB-SubCell"/>
</dbReference>
<feature type="domain" description="Histidine kinase" evidence="16">
    <location>
        <begin position="396"/>
        <end position="618"/>
    </location>
</feature>
<dbReference type="GO" id="GO:0005524">
    <property type="term" value="F:ATP binding"/>
    <property type="evidence" value="ECO:0007669"/>
    <property type="project" value="UniProtKB-KW"/>
</dbReference>
<dbReference type="CDD" id="cd00082">
    <property type="entry name" value="HisKA"/>
    <property type="match status" value="1"/>
</dbReference>
<dbReference type="PIRSF" id="PIRSF036431">
    <property type="entry name" value="STHK_DctB"/>
    <property type="match status" value="1"/>
</dbReference>
<evidence type="ECO:0000256" key="1">
    <source>
        <dbReference type="ARBA" id="ARBA00000085"/>
    </source>
</evidence>
<keyword evidence="5" id="KW-0997">Cell inner membrane</keyword>
<dbReference type="RefSeq" id="WP_271429756.1">
    <property type="nucleotide sequence ID" value="NZ_JAQIPB010000010.1"/>
</dbReference>
<evidence type="ECO:0000256" key="8">
    <source>
        <dbReference type="ARBA" id="ARBA00022692"/>
    </source>
</evidence>
<evidence type="ECO:0000256" key="2">
    <source>
        <dbReference type="ARBA" id="ARBA00004429"/>
    </source>
</evidence>
<keyword evidence="11 17" id="KW-0067">ATP-binding</keyword>
<dbReference type="AlphaFoldDB" id="A0AAE3NC88"/>
<keyword evidence="14" id="KW-0472">Membrane</keyword>
<evidence type="ECO:0000256" key="3">
    <source>
        <dbReference type="ARBA" id="ARBA00012438"/>
    </source>
</evidence>
<dbReference type="Pfam" id="PF02518">
    <property type="entry name" value="HATPase_c"/>
    <property type="match status" value="1"/>
</dbReference>
<dbReference type="InterPro" id="IPR004358">
    <property type="entry name" value="Sig_transdc_His_kin-like_C"/>
</dbReference>
<dbReference type="InterPro" id="IPR003661">
    <property type="entry name" value="HisK_dim/P_dom"/>
</dbReference>
<keyword evidence="8" id="KW-0812">Transmembrane</keyword>
<evidence type="ECO:0000256" key="12">
    <source>
        <dbReference type="ARBA" id="ARBA00022989"/>
    </source>
</evidence>
<dbReference type="InterPro" id="IPR003594">
    <property type="entry name" value="HATPase_dom"/>
</dbReference>
<protein>
    <recommendedName>
        <fullName evidence="15">C4-dicarboxylate transport sensor protein DctB</fullName>
        <ecNumber evidence="3">2.7.13.3</ecNumber>
    </recommendedName>
</protein>
<gene>
    <name evidence="17" type="ORF">PGB34_19400</name>
</gene>
<comment type="catalytic activity">
    <reaction evidence="1">
        <text>ATP + protein L-histidine = ADP + protein N-phospho-L-histidine.</text>
        <dbReference type="EC" id="2.7.13.3"/>
    </reaction>
</comment>
<evidence type="ECO:0000256" key="4">
    <source>
        <dbReference type="ARBA" id="ARBA00022475"/>
    </source>
</evidence>
<name>A0AAE3NC88_9BURK</name>
<dbReference type="PANTHER" id="PTHR43065:SF46">
    <property type="entry name" value="C4-DICARBOXYLATE TRANSPORT SENSOR PROTEIN DCTB"/>
    <property type="match status" value="1"/>
</dbReference>
<dbReference type="SMART" id="SM00387">
    <property type="entry name" value="HATPase_c"/>
    <property type="match status" value="1"/>
</dbReference>
<keyword evidence="12" id="KW-1133">Transmembrane helix</keyword>
<evidence type="ECO:0000313" key="18">
    <source>
        <dbReference type="Proteomes" id="UP001212602"/>
    </source>
</evidence>
<dbReference type="SUPFAM" id="SSF103190">
    <property type="entry name" value="Sensory domain-like"/>
    <property type="match status" value="1"/>
</dbReference>
<dbReference type="SMART" id="SM00388">
    <property type="entry name" value="HisKA"/>
    <property type="match status" value="1"/>
</dbReference>
<dbReference type="PRINTS" id="PR00344">
    <property type="entry name" value="BCTRLSENSOR"/>
</dbReference>
<dbReference type="Proteomes" id="UP001212602">
    <property type="component" value="Unassembled WGS sequence"/>
</dbReference>
<dbReference type="InterPro" id="IPR036097">
    <property type="entry name" value="HisK_dim/P_sf"/>
</dbReference>
<evidence type="ECO:0000256" key="7">
    <source>
        <dbReference type="ARBA" id="ARBA00022679"/>
    </source>
</evidence>
<dbReference type="GO" id="GO:0000155">
    <property type="term" value="F:phosphorelay sensor kinase activity"/>
    <property type="evidence" value="ECO:0007669"/>
    <property type="project" value="InterPro"/>
</dbReference>
<dbReference type="PANTHER" id="PTHR43065">
    <property type="entry name" value="SENSOR HISTIDINE KINASE"/>
    <property type="match status" value="1"/>
</dbReference>
<evidence type="ECO:0000256" key="5">
    <source>
        <dbReference type="ARBA" id="ARBA00022519"/>
    </source>
</evidence>
<keyword evidence="13" id="KW-0902">Two-component regulatory system</keyword>
<dbReference type="PROSITE" id="PS50109">
    <property type="entry name" value="HIS_KIN"/>
    <property type="match status" value="1"/>
</dbReference>
<dbReference type="InterPro" id="IPR029151">
    <property type="entry name" value="Sensor-like_sf"/>
</dbReference>
<evidence type="ECO:0000256" key="11">
    <source>
        <dbReference type="ARBA" id="ARBA00022840"/>
    </source>
</evidence>
<keyword evidence="4" id="KW-1003">Cell membrane</keyword>